<dbReference type="GO" id="GO:0046872">
    <property type="term" value="F:metal ion binding"/>
    <property type="evidence" value="ECO:0007669"/>
    <property type="project" value="UniProtKB-KW"/>
</dbReference>
<evidence type="ECO:0000256" key="10">
    <source>
        <dbReference type="ARBA" id="ARBA00023004"/>
    </source>
</evidence>
<keyword evidence="7 14" id="KW-0347">Helicase</keyword>
<comment type="cofactor">
    <cofactor evidence="14">
        <name>[4Fe-4S] cluster</name>
        <dbReference type="ChEBI" id="CHEBI:49883"/>
    </cofactor>
    <text evidence="14">Binds 1 [4Fe-4S] cluster.</text>
</comment>
<accession>A0A248TDJ6</accession>
<dbReference type="PROSITE" id="PS51217">
    <property type="entry name" value="UVRD_HELICASE_CTER"/>
    <property type="match status" value="1"/>
</dbReference>
<keyword evidence="1 14" id="KW-0004">4Fe-4S</keyword>
<sequence>MTVKMLIGRSQTGKTEKMVSEIKQLMKENPEGSPIIYIVPEQMTFQSEYKLASSKGLGGMIRTQVFSITRLAWRVLQETGGISRYHLSSIGTNMLIRKIIEEQKDELKIFQNAADKNGFIQQMESMLTEFKRYCVNPTELQMRIAQLQQNDHEKKVLAEKLHDLELIYSKFEAGILDKYLDSEDYLQLLAEKANESVYLQKATVYIDGFHSFTPQEYRVIEALIRHCPNMTIALTLDQPFDNEPPDALHLFRQTGETYQTILEIAKQQKHQVEYELLSQVPTNKHESLRHFEANFEVRPTIPFSGEARVMIAHAMNRRAEIEGIARKVRALVRDEGLRYKDITVLMRNGHEYHDLITTVFNDYEIPLFIDRKKSMLHHPVVEFIRSSLEVLMSNWRYEPVFRTIKTEMIFPLNYSSSLLREKMDRLENYVLSYGIQGSKWTKKERWKYRRIRGLEMTNTGQTDAERDIEEEVNQLRDIVAAPLLRLSRRMKKAETGREYAEALYLYLEETDIPAKIEKLQIETEERGELVRSREHNQAWNAVVELLDEYVEMLGSEQMTTERFATILDAGIEALQFSIVPPAMDQVIAADMERSRVADMKAAFIIGLNEGVLPAKFPEEGVLADDDREQLLSLGMKVAPSTKTRLLDEEFLAYKAFVTPSDYLFVSYPMANEEGKALIPSPFIKRIQDQFVQIKEEYLMSDPAELNEEGQIDYISHINTALTFLTSQLQLQKRNYAIYDMWWDTYNIYLQKSGWQDITNKVLASLHYENRTEQLDEEISKALYGETIRASVSRMELFHSCPFSHYAQYGLRLRERQVFRLEAPDIGELFHAALKYITETVMHKDLQWSDMTREQCELLAKEAVELLAPKLQHEILLSSNRYFYIKRKLEQIISRASFIMGEHAKASGFTPVGLEMSFGPSGDWPSLSFPLKNGSMMELVGRIDRVDQAKGEKTGSYLRIIDYKSSEKDVNINEVYYGLSLQMLTYLDIVIAHSEELIGMKADPAGVLYFHVHNPMINSSKMLGLDEIEKEILKKFKMKGLLLGEENVVRLMDKSLTTGDSPIISAGFNKDGSLSKRSKVADKAEFNYLRQFVRNKYIKTGNQMTGGQVEISPYKLKERTPCTFCSFKSICQFDESLETNTFRLLDEKPRDEVLTRIREEAEKDA</sequence>
<dbReference type="GO" id="GO:0005524">
    <property type="term" value="F:ATP binding"/>
    <property type="evidence" value="ECO:0007669"/>
    <property type="project" value="UniProtKB-UniRule"/>
</dbReference>
<dbReference type="Gene3D" id="6.10.140.1030">
    <property type="match status" value="1"/>
</dbReference>
<proteinExistence type="inferred from homology"/>
<gene>
    <name evidence="14 16" type="primary">addB</name>
    <name evidence="16" type="ORF">CKF48_02375</name>
</gene>
<dbReference type="InterPro" id="IPR011604">
    <property type="entry name" value="PDDEXK-like_dom_sf"/>
</dbReference>
<dbReference type="FunFam" id="3.90.320.10:FF:000006">
    <property type="entry name" value="ATP-dependent helicase/deoxyribonuclease subunit B"/>
    <property type="match status" value="1"/>
</dbReference>
<dbReference type="EC" id="3.1.-.-" evidence="14"/>
<keyword evidence="8 14" id="KW-0269">Exonuclease</keyword>
<feature type="binding site" evidence="14">
    <location>
        <position position="1130"/>
    </location>
    <ligand>
        <name>[4Fe-4S] cluster</name>
        <dbReference type="ChEBI" id="CHEBI:49883"/>
    </ligand>
</feature>
<keyword evidence="9 14" id="KW-0067">ATP-binding</keyword>
<dbReference type="RefSeq" id="WP_095369856.1">
    <property type="nucleotide sequence ID" value="NZ_CP022983.1"/>
</dbReference>
<feature type="binding site" evidence="14">
    <location>
        <position position="1124"/>
    </location>
    <ligand>
        <name>[4Fe-4S] cluster</name>
        <dbReference type="ChEBI" id="CHEBI:49883"/>
    </ligand>
</feature>
<reference evidence="16 17" key="1">
    <citation type="submission" date="2017-08" db="EMBL/GenBank/DDBJ databases">
        <title>Complete Genome Sequence of Bacillus kochii Oregon-R-modENCODE STRAIN BDGP4, isolated from Drosophila melanogaster gut.</title>
        <authorList>
            <person name="Wan K.H."/>
            <person name="Yu C."/>
            <person name="Park S."/>
            <person name="Hammonds A.S."/>
            <person name="Booth B.W."/>
            <person name="Celniker S.E."/>
        </authorList>
    </citation>
    <scope>NUCLEOTIDE SEQUENCE [LARGE SCALE GENOMIC DNA]</scope>
    <source>
        <strain evidence="16 17">BDGP4</strain>
    </source>
</reference>
<evidence type="ECO:0000256" key="11">
    <source>
        <dbReference type="ARBA" id="ARBA00023014"/>
    </source>
</evidence>
<dbReference type="GO" id="GO:0000724">
    <property type="term" value="P:double-strand break repair via homologous recombination"/>
    <property type="evidence" value="ECO:0007669"/>
    <property type="project" value="UniProtKB-UniRule"/>
</dbReference>
<dbReference type="KEGG" id="bko:CKF48_02375"/>
<comment type="function">
    <text evidence="14">The heterodimer acts as both an ATP-dependent DNA helicase and an ATP-dependent, dual-direction single-stranded exonuclease. Recognizes the chi site generating a DNA molecule suitable for the initiation of homologous recombination. The AddB subunit has 5' -&gt; 3' nuclease activity but not helicase activity.</text>
</comment>
<dbReference type="Pfam" id="PF21445">
    <property type="entry name" value="ADDB_N"/>
    <property type="match status" value="1"/>
</dbReference>
<feature type="domain" description="UvrD-like helicase C-terminal" evidence="15">
    <location>
        <begin position="278"/>
        <end position="584"/>
    </location>
</feature>
<dbReference type="AlphaFoldDB" id="A0A248TDJ6"/>
<keyword evidence="17" id="KW-1185">Reference proteome</keyword>
<dbReference type="GO" id="GO:0004386">
    <property type="term" value="F:helicase activity"/>
    <property type="evidence" value="ECO:0007669"/>
    <property type="project" value="UniProtKB-KW"/>
</dbReference>
<keyword evidence="2 14" id="KW-0540">Nuclease</keyword>
<dbReference type="PANTHER" id="PTHR30591">
    <property type="entry name" value="RECBCD ENZYME SUBUNIT RECC"/>
    <property type="match status" value="1"/>
</dbReference>
<dbReference type="InterPro" id="IPR038726">
    <property type="entry name" value="PDDEXK_AddAB-type"/>
</dbReference>
<evidence type="ECO:0000256" key="8">
    <source>
        <dbReference type="ARBA" id="ARBA00022839"/>
    </source>
</evidence>
<evidence type="ECO:0000259" key="15">
    <source>
        <dbReference type="PROSITE" id="PS51217"/>
    </source>
</evidence>
<feature type="binding site" evidence="14">
    <location>
        <position position="1121"/>
    </location>
    <ligand>
        <name>[4Fe-4S] cluster</name>
        <dbReference type="ChEBI" id="CHEBI:49883"/>
    </ligand>
</feature>
<name>A0A248TDJ6_9BACI</name>
<evidence type="ECO:0000313" key="16">
    <source>
        <dbReference type="EMBL" id="ASV66281.1"/>
    </source>
</evidence>
<evidence type="ECO:0000256" key="4">
    <source>
        <dbReference type="ARBA" id="ARBA00022741"/>
    </source>
</evidence>
<dbReference type="Pfam" id="PF12705">
    <property type="entry name" value="PDDEXK_1"/>
    <property type="match status" value="1"/>
</dbReference>
<evidence type="ECO:0000256" key="12">
    <source>
        <dbReference type="ARBA" id="ARBA00023125"/>
    </source>
</evidence>
<keyword evidence="4 14" id="KW-0547">Nucleotide-binding</keyword>
<evidence type="ECO:0000256" key="6">
    <source>
        <dbReference type="ARBA" id="ARBA00022801"/>
    </source>
</evidence>
<keyword evidence="12 14" id="KW-0238">DNA-binding</keyword>
<dbReference type="EMBL" id="CP022983">
    <property type="protein sequence ID" value="ASV66281.1"/>
    <property type="molecule type" value="Genomic_DNA"/>
</dbReference>
<keyword evidence="10 14" id="KW-0408">Iron</keyword>
<dbReference type="OrthoDB" id="9758506at2"/>
<organism evidence="16 17">
    <name type="scientific">Cytobacillus kochii</name>
    <dbReference type="NCBI Taxonomy" id="859143"/>
    <lineage>
        <taxon>Bacteria</taxon>
        <taxon>Bacillati</taxon>
        <taxon>Bacillota</taxon>
        <taxon>Bacilli</taxon>
        <taxon>Bacillales</taxon>
        <taxon>Bacillaceae</taxon>
        <taxon>Cytobacillus</taxon>
    </lineage>
</organism>
<feature type="binding site" evidence="14">
    <location>
        <position position="800"/>
    </location>
    <ligand>
        <name>[4Fe-4S] cluster</name>
        <dbReference type="ChEBI" id="CHEBI:49883"/>
    </ligand>
</feature>
<evidence type="ECO:0000256" key="3">
    <source>
        <dbReference type="ARBA" id="ARBA00022723"/>
    </source>
</evidence>
<keyword evidence="3 14" id="KW-0479">Metal-binding</keyword>
<evidence type="ECO:0000256" key="9">
    <source>
        <dbReference type="ARBA" id="ARBA00022840"/>
    </source>
</evidence>
<dbReference type="Proteomes" id="UP000215137">
    <property type="component" value="Chromosome"/>
</dbReference>
<dbReference type="GO" id="GO:0051539">
    <property type="term" value="F:4 iron, 4 sulfur cluster binding"/>
    <property type="evidence" value="ECO:0007669"/>
    <property type="project" value="UniProtKB-KW"/>
</dbReference>
<evidence type="ECO:0000256" key="5">
    <source>
        <dbReference type="ARBA" id="ARBA00022763"/>
    </source>
</evidence>
<evidence type="ECO:0000256" key="14">
    <source>
        <dbReference type="HAMAP-Rule" id="MF_01452"/>
    </source>
</evidence>
<dbReference type="HAMAP" id="MF_01452">
    <property type="entry name" value="AddB_type1"/>
    <property type="match status" value="1"/>
</dbReference>
<dbReference type="InterPro" id="IPR014140">
    <property type="entry name" value="DNA_helicase_suAddB"/>
</dbReference>
<comment type="miscellaneous">
    <text evidence="14">Despite having conserved helicase domains, this subunit does not have helicase activity.</text>
</comment>
<evidence type="ECO:0000256" key="2">
    <source>
        <dbReference type="ARBA" id="ARBA00022722"/>
    </source>
</evidence>
<dbReference type="GO" id="GO:0008409">
    <property type="term" value="F:5'-3' exonuclease activity"/>
    <property type="evidence" value="ECO:0007669"/>
    <property type="project" value="UniProtKB-UniRule"/>
</dbReference>
<comment type="subunit">
    <text evidence="14">Heterodimer of AddA and AddB.</text>
</comment>
<comment type="cofactor">
    <cofactor evidence="14">
        <name>Mg(2+)</name>
        <dbReference type="ChEBI" id="CHEBI:18420"/>
    </cofactor>
</comment>
<evidence type="ECO:0000256" key="7">
    <source>
        <dbReference type="ARBA" id="ARBA00022806"/>
    </source>
</evidence>
<dbReference type="InterPro" id="IPR014017">
    <property type="entry name" value="DNA_helicase_UvrD-like_C"/>
</dbReference>
<evidence type="ECO:0000313" key="17">
    <source>
        <dbReference type="Proteomes" id="UP000215137"/>
    </source>
</evidence>
<comment type="similarity">
    <text evidence="14">Belongs to the helicase family. AddB/RexB type 1 subfamily.</text>
</comment>
<dbReference type="Gene3D" id="3.90.320.10">
    <property type="match status" value="1"/>
</dbReference>
<evidence type="ECO:0000256" key="13">
    <source>
        <dbReference type="ARBA" id="ARBA00023204"/>
    </source>
</evidence>
<protein>
    <recommendedName>
        <fullName evidence="14">ATP-dependent helicase/deoxyribonuclease subunit B</fullName>
        <ecNumber evidence="14">3.1.-.-</ecNumber>
    </recommendedName>
    <alternativeName>
        <fullName evidence="14">ATP-dependent helicase/nuclease subunit AddB</fullName>
    </alternativeName>
</protein>
<keyword evidence="13 14" id="KW-0234">DNA repair</keyword>
<dbReference type="InterPro" id="IPR049035">
    <property type="entry name" value="ADDB_N"/>
</dbReference>
<keyword evidence="5 14" id="KW-0227">DNA damage</keyword>
<dbReference type="InterPro" id="IPR027417">
    <property type="entry name" value="P-loop_NTPase"/>
</dbReference>
<evidence type="ECO:0000256" key="1">
    <source>
        <dbReference type="ARBA" id="ARBA00022485"/>
    </source>
</evidence>
<dbReference type="PANTHER" id="PTHR30591:SF1">
    <property type="entry name" value="RECBCD ENZYME SUBUNIT RECC"/>
    <property type="match status" value="1"/>
</dbReference>
<keyword evidence="6 14" id="KW-0378">Hydrolase</keyword>
<dbReference type="NCBIfam" id="TIGR02773">
    <property type="entry name" value="addB_Gpos"/>
    <property type="match status" value="1"/>
</dbReference>
<dbReference type="Gene3D" id="3.40.50.300">
    <property type="entry name" value="P-loop containing nucleotide triphosphate hydrolases"/>
    <property type="match status" value="4"/>
</dbReference>
<dbReference type="GO" id="GO:0003690">
    <property type="term" value="F:double-stranded DNA binding"/>
    <property type="evidence" value="ECO:0007669"/>
    <property type="project" value="UniProtKB-UniRule"/>
</dbReference>
<keyword evidence="11 14" id="KW-0411">Iron-sulfur</keyword>
<dbReference type="SUPFAM" id="SSF52540">
    <property type="entry name" value="P-loop containing nucleoside triphosphate hydrolases"/>
    <property type="match status" value="1"/>
</dbReference>